<feature type="non-terminal residue" evidence="1">
    <location>
        <position position="1"/>
    </location>
</feature>
<dbReference type="AlphaFoldDB" id="A0A835YRW4"/>
<accession>A0A835YRW4</accession>
<sequence>VPISPLPLSRRVATLCCTAGAIAIVGYASRRGASTVLQASHTTASGAAHSVLCTCSSEHTTQATFTTAARSHHHLHLSSLLPLEMQAVSVTAARASRTRLKVASAQCQLAPSRIPLAATSTLHLLLVQLHRAATRCRLVPRVPAAQLYPS</sequence>
<proteinExistence type="predicted"/>
<gene>
    <name evidence="1" type="ORF">JKP88DRAFT_328332</name>
</gene>
<evidence type="ECO:0000313" key="1">
    <source>
        <dbReference type="EMBL" id="KAG5178942.1"/>
    </source>
</evidence>
<dbReference type="EMBL" id="JAFCMP010000511">
    <property type="protein sequence ID" value="KAG5178942.1"/>
    <property type="molecule type" value="Genomic_DNA"/>
</dbReference>
<evidence type="ECO:0000313" key="2">
    <source>
        <dbReference type="Proteomes" id="UP000664859"/>
    </source>
</evidence>
<keyword evidence="2" id="KW-1185">Reference proteome</keyword>
<protein>
    <submittedName>
        <fullName evidence="1">Uncharacterized protein</fullName>
    </submittedName>
</protein>
<reference evidence="1" key="1">
    <citation type="submission" date="2021-02" db="EMBL/GenBank/DDBJ databases">
        <title>First Annotated Genome of the Yellow-green Alga Tribonema minus.</title>
        <authorList>
            <person name="Mahan K.M."/>
        </authorList>
    </citation>
    <scope>NUCLEOTIDE SEQUENCE</scope>
    <source>
        <strain evidence="1">UTEX B ZZ1240</strain>
    </source>
</reference>
<name>A0A835YRW4_9STRA</name>
<comment type="caution">
    <text evidence="1">The sequence shown here is derived from an EMBL/GenBank/DDBJ whole genome shotgun (WGS) entry which is preliminary data.</text>
</comment>
<organism evidence="1 2">
    <name type="scientific">Tribonema minus</name>
    <dbReference type="NCBI Taxonomy" id="303371"/>
    <lineage>
        <taxon>Eukaryota</taxon>
        <taxon>Sar</taxon>
        <taxon>Stramenopiles</taxon>
        <taxon>Ochrophyta</taxon>
        <taxon>PX clade</taxon>
        <taxon>Xanthophyceae</taxon>
        <taxon>Tribonematales</taxon>
        <taxon>Tribonemataceae</taxon>
        <taxon>Tribonema</taxon>
    </lineage>
</organism>
<dbReference type="Proteomes" id="UP000664859">
    <property type="component" value="Unassembled WGS sequence"/>
</dbReference>